<keyword evidence="2 4" id="KW-0238">DNA-binding</keyword>
<dbReference type="InterPro" id="IPR001647">
    <property type="entry name" value="HTH_TetR"/>
</dbReference>
<evidence type="ECO:0000256" key="3">
    <source>
        <dbReference type="ARBA" id="ARBA00023163"/>
    </source>
</evidence>
<dbReference type="PANTHER" id="PTHR47506">
    <property type="entry name" value="TRANSCRIPTIONAL REGULATORY PROTEIN"/>
    <property type="match status" value="1"/>
</dbReference>
<dbReference type="PANTHER" id="PTHR47506:SF10">
    <property type="entry name" value="TRANSCRIPTIONAL REGULATORY PROTEIN"/>
    <property type="match status" value="1"/>
</dbReference>
<gene>
    <name evidence="6" type="ORF">ACFFUV_14810</name>
</gene>
<reference evidence="6 7" key="1">
    <citation type="submission" date="2024-09" db="EMBL/GenBank/DDBJ databases">
        <authorList>
            <person name="Sun Q."/>
            <person name="Mori K."/>
        </authorList>
    </citation>
    <scope>NUCLEOTIDE SEQUENCE [LARGE SCALE GENOMIC DNA]</scope>
    <source>
        <strain evidence="6 7">CECT 8064</strain>
    </source>
</reference>
<evidence type="ECO:0000256" key="1">
    <source>
        <dbReference type="ARBA" id="ARBA00023015"/>
    </source>
</evidence>
<keyword evidence="7" id="KW-1185">Reference proteome</keyword>
<dbReference type="SUPFAM" id="SSF46689">
    <property type="entry name" value="Homeodomain-like"/>
    <property type="match status" value="1"/>
</dbReference>
<evidence type="ECO:0000313" key="7">
    <source>
        <dbReference type="Proteomes" id="UP001589645"/>
    </source>
</evidence>
<dbReference type="SUPFAM" id="SSF48498">
    <property type="entry name" value="Tetracyclin repressor-like, C-terminal domain"/>
    <property type="match status" value="1"/>
</dbReference>
<feature type="DNA-binding region" description="H-T-H motif" evidence="4">
    <location>
        <begin position="29"/>
        <end position="48"/>
    </location>
</feature>
<sequence length="197" mass="22105">MARKSNFDKNQKLLEAMALFWRKGYANTAISDLVDTLQINRFSLYNSFGDKQNLYYMALDAYLEKVSLPPVTSLTGPSAGWPELKTFLIHFANKQKDSSNGCFMQNAIVEHGGEDEKVLMQGNRLFDLLSEHFCQALTNAQQQKQLSSSLVPAQLASLLLSQMQGMRVLSKAKRHQDIDAALNAMISLIEGAPHERH</sequence>
<name>A0ABV5HR54_9VIBR</name>
<accession>A0ABV5HR54</accession>
<protein>
    <submittedName>
        <fullName evidence="6">TetR/AcrR family transcriptional regulator</fullName>
    </submittedName>
</protein>
<comment type="caution">
    <text evidence="6">The sequence shown here is derived from an EMBL/GenBank/DDBJ whole genome shotgun (WGS) entry which is preliminary data.</text>
</comment>
<dbReference type="Pfam" id="PF16925">
    <property type="entry name" value="TetR_C_13"/>
    <property type="match status" value="1"/>
</dbReference>
<keyword evidence="3" id="KW-0804">Transcription</keyword>
<evidence type="ECO:0000256" key="2">
    <source>
        <dbReference type="ARBA" id="ARBA00023125"/>
    </source>
</evidence>
<feature type="domain" description="HTH tetR-type" evidence="5">
    <location>
        <begin position="6"/>
        <end position="66"/>
    </location>
</feature>
<dbReference type="InterPro" id="IPR036271">
    <property type="entry name" value="Tet_transcr_reg_TetR-rel_C_sf"/>
</dbReference>
<proteinExistence type="predicted"/>
<dbReference type="PROSITE" id="PS50977">
    <property type="entry name" value="HTH_TETR_2"/>
    <property type="match status" value="1"/>
</dbReference>
<dbReference type="Proteomes" id="UP001589645">
    <property type="component" value="Unassembled WGS sequence"/>
</dbReference>
<dbReference type="RefSeq" id="WP_390194287.1">
    <property type="nucleotide sequence ID" value="NZ_JBHMEP010000004.1"/>
</dbReference>
<keyword evidence="1" id="KW-0805">Transcription regulation</keyword>
<dbReference type="InterPro" id="IPR009057">
    <property type="entry name" value="Homeodomain-like_sf"/>
</dbReference>
<dbReference type="InterPro" id="IPR011075">
    <property type="entry name" value="TetR_C"/>
</dbReference>
<dbReference type="Gene3D" id="1.10.10.60">
    <property type="entry name" value="Homeodomain-like"/>
    <property type="match status" value="1"/>
</dbReference>
<evidence type="ECO:0000313" key="6">
    <source>
        <dbReference type="EMBL" id="MFB9136242.1"/>
    </source>
</evidence>
<organism evidence="6 7">
    <name type="scientific">Vibrio olivae</name>
    <dbReference type="NCBI Taxonomy" id="1243002"/>
    <lineage>
        <taxon>Bacteria</taxon>
        <taxon>Pseudomonadati</taxon>
        <taxon>Pseudomonadota</taxon>
        <taxon>Gammaproteobacteria</taxon>
        <taxon>Vibrionales</taxon>
        <taxon>Vibrionaceae</taxon>
        <taxon>Vibrio</taxon>
    </lineage>
</organism>
<dbReference type="EMBL" id="JBHMEP010000004">
    <property type="protein sequence ID" value="MFB9136242.1"/>
    <property type="molecule type" value="Genomic_DNA"/>
</dbReference>
<dbReference type="Gene3D" id="1.10.357.10">
    <property type="entry name" value="Tetracycline Repressor, domain 2"/>
    <property type="match status" value="1"/>
</dbReference>
<evidence type="ECO:0000259" key="5">
    <source>
        <dbReference type="PROSITE" id="PS50977"/>
    </source>
</evidence>
<evidence type="ECO:0000256" key="4">
    <source>
        <dbReference type="PROSITE-ProRule" id="PRU00335"/>
    </source>
</evidence>
<dbReference type="Pfam" id="PF00440">
    <property type="entry name" value="TetR_N"/>
    <property type="match status" value="1"/>
</dbReference>